<protein>
    <submittedName>
        <fullName evidence="2">Uncharacterized protein</fullName>
    </submittedName>
</protein>
<gene>
    <name evidence="2" type="ORF">LTRI10_LOCUS14110</name>
</gene>
<name>A0AAV2DEV9_9ROSI</name>
<evidence type="ECO:0000313" key="2">
    <source>
        <dbReference type="EMBL" id="CAL1372085.1"/>
    </source>
</evidence>
<accession>A0AAV2DEV9</accession>
<feature type="region of interest" description="Disordered" evidence="1">
    <location>
        <begin position="1"/>
        <end position="29"/>
    </location>
</feature>
<dbReference type="Proteomes" id="UP001497516">
    <property type="component" value="Chromosome 2"/>
</dbReference>
<reference evidence="2 3" key="1">
    <citation type="submission" date="2024-04" db="EMBL/GenBank/DDBJ databases">
        <authorList>
            <person name="Fracassetti M."/>
        </authorList>
    </citation>
    <scope>NUCLEOTIDE SEQUENCE [LARGE SCALE GENOMIC DNA]</scope>
</reference>
<evidence type="ECO:0000313" key="3">
    <source>
        <dbReference type="Proteomes" id="UP001497516"/>
    </source>
</evidence>
<evidence type="ECO:0000256" key="1">
    <source>
        <dbReference type="SAM" id="MobiDB-lite"/>
    </source>
</evidence>
<dbReference type="EMBL" id="OZ034815">
    <property type="protein sequence ID" value="CAL1372085.1"/>
    <property type="molecule type" value="Genomic_DNA"/>
</dbReference>
<organism evidence="2 3">
    <name type="scientific">Linum trigynum</name>
    <dbReference type="NCBI Taxonomy" id="586398"/>
    <lineage>
        <taxon>Eukaryota</taxon>
        <taxon>Viridiplantae</taxon>
        <taxon>Streptophyta</taxon>
        <taxon>Embryophyta</taxon>
        <taxon>Tracheophyta</taxon>
        <taxon>Spermatophyta</taxon>
        <taxon>Magnoliopsida</taxon>
        <taxon>eudicotyledons</taxon>
        <taxon>Gunneridae</taxon>
        <taxon>Pentapetalae</taxon>
        <taxon>rosids</taxon>
        <taxon>fabids</taxon>
        <taxon>Malpighiales</taxon>
        <taxon>Linaceae</taxon>
        <taxon>Linum</taxon>
    </lineage>
</organism>
<feature type="compositionally biased region" description="Basic and acidic residues" evidence="1">
    <location>
        <begin position="11"/>
        <end position="21"/>
    </location>
</feature>
<dbReference type="AlphaFoldDB" id="A0AAV2DEV9"/>
<sequence>MPASHPAVDQDENHANLEAKQARSRFSTNGFTVEKANHLSMLTSGMSSHNNAMYLSDFKNKNNDSSVDDR</sequence>
<proteinExistence type="predicted"/>
<keyword evidence="3" id="KW-1185">Reference proteome</keyword>